<keyword evidence="2" id="KW-1185">Reference proteome</keyword>
<accession>A0A2C6LC51</accession>
<dbReference type="GeneID" id="94424898"/>
<evidence type="ECO:0000313" key="1">
    <source>
        <dbReference type="EMBL" id="PHJ24665.1"/>
    </source>
</evidence>
<gene>
    <name evidence="1" type="ORF">CSUI_001481</name>
</gene>
<proteinExistence type="predicted"/>
<dbReference type="Proteomes" id="UP000221165">
    <property type="component" value="Unassembled WGS sequence"/>
</dbReference>
<sequence>MVAPFAVFVSGPKRSIATTSPGQPLGNVCIGNVRGPLLACCQHCTHVASTLFTSTSIEPQRYLSLSFASVFFLPKCPEYFPACILCITGVLR</sequence>
<comment type="caution">
    <text evidence="1">The sequence shown here is derived from an EMBL/GenBank/DDBJ whole genome shotgun (WGS) entry which is preliminary data.</text>
</comment>
<dbReference type="EMBL" id="MIGC01000592">
    <property type="protein sequence ID" value="PHJ24665.1"/>
    <property type="molecule type" value="Genomic_DNA"/>
</dbReference>
<dbReference type="VEuPathDB" id="ToxoDB:CSUI_001481"/>
<dbReference type="RefSeq" id="XP_067926337.1">
    <property type="nucleotide sequence ID" value="XM_068061687.1"/>
</dbReference>
<protein>
    <submittedName>
        <fullName evidence="1">Uncharacterized protein</fullName>
    </submittedName>
</protein>
<reference evidence="1 2" key="1">
    <citation type="journal article" date="2017" name="Int. J. Parasitol.">
        <title>The genome of the protozoan parasite Cystoisospora suis and a reverse vaccinology approach to identify vaccine candidates.</title>
        <authorList>
            <person name="Palmieri N."/>
            <person name="Shrestha A."/>
            <person name="Ruttkowski B."/>
            <person name="Beck T."/>
            <person name="Vogl C."/>
            <person name="Tomley F."/>
            <person name="Blake D.P."/>
            <person name="Joachim A."/>
        </authorList>
    </citation>
    <scope>NUCLEOTIDE SEQUENCE [LARGE SCALE GENOMIC DNA]</scope>
    <source>
        <strain evidence="1 2">Wien I</strain>
    </source>
</reference>
<evidence type="ECO:0000313" key="2">
    <source>
        <dbReference type="Proteomes" id="UP000221165"/>
    </source>
</evidence>
<organism evidence="1 2">
    <name type="scientific">Cystoisospora suis</name>
    <dbReference type="NCBI Taxonomy" id="483139"/>
    <lineage>
        <taxon>Eukaryota</taxon>
        <taxon>Sar</taxon>
        <taxon>Alveolata</taxon>
        <taxon>Apicomplexa</taxon>
        <taxon>Conoidasida</taxon>
        <taxon>Coccidia</taxon>
        <taxon>Eucoccidiorida</taxon>
        <taxon>Eimeriorina</taxon>
        <taxon>Sarcocystidae</taxon>
        <taxon>Cystoisospora</taxon>
    </lineage>
</organism>
<dbReference type="AlphaFoldDB" id="A0A2C6LC51"/>
<name>A0A2C6LC51_9APIC</name>